<dbReference type="Gene3D" id="3.30.420.140">
    <property type="entry name" value="YqgF/RNase H-like domain"/>
    <property type="match status" value="1"/>
</dbReference>
<dbReference type="PANTHER" id="PTHR33317">
    <property type="entry name" value="POLYNUCLEOTIDYL TRANSFERASE, RIBONUCLEASE H-LIKE SUPERFAMILY PROTEIN"/>
    <property type="match status" value="1"/>
</dbReference>
<dbReference type="GO" id="GO:0016788">
    <property type="term" value="F:hydrolase activity, acting on ester bonds"/>
    <property type="evidence" value="ECO:0007669"/>
    <property type="project" value="UniProtKB-UniRule"/>
</dbReference>
<dbReference type="Proteomes" id="UP000289506">
    <property type="component" value="Plasmid 13"/>
</dbReference>
<geneLocation type="plasmid" evidence="7 8">
    <name>13</name>
</geneLocation>
<dbReference type="InterPro" id="IPR006641">
    <property type="entry name" value="YqgF/RNaseH-like_dom"/>
</dbReference>
<keyword evidence="4 5" id="KW-0378">Hydrolase</keyword>
<reference evidence="7 8" key="1">
    <citation type="submission" date="2019-01" db="EMBL/GenBank/DDBJ databases">
        <authorList>
            <consortium name="Pathogen Informatics"/>
        </authorList>
    </citation>
    <scope>NUCLEOTIDE SEQUENCE [LARGE SCALE GENOMIC DNA]</scope>
    <source>
        <strain evidence="7 8">NCTC10142</strain>
        <plasmid evidence="8">13</plasmid>
    </source>
</reference>
<dbReference type="AlphaFoldDB" id="A0A449AHK6"/>
<dbReference type="CDD" id="cd16964">
    <property type="entry name" value="YqgF"/>
    <property type="match status" value="1"/>
</dbReference>
<evidence type="ECO:0000256" key="2">
    <source>
        <dbReference type="ARBA" id="ARBA00022517"/>
    </source>
</evidence>
<comment type="subcellular location">
    <subcellularLocation>
        <location evidence="5">Cytoplasm</location>
    </subcellularLocation>
</comment>
<accession>A0A449AHK6</accession>
<gene>
    <name evidence="7" type="primary">MCYN0136</name>
    <name evidence="7" type="ORF">NCTC10142_00228</name>
</gene>
<dbReference type="HAMAP" id="MF_00651">
    <property type="entry name" value="Nuclease_YqgF"/>
    <property type="match status" value="1"/>
</dbReference>
<dbReference type="PANTHER" id="PTHR33317:SF4">
    <property type="entry name" value="POLYNUCLEOTIDYL TRANSFERASE, RIBONUCLEASE H-LIKE SUPERFAMILY PROTEIN"/>
    <property type="match status" value="1"/>
</dbReference>
<keyword evidence="7" id="KW-0614">Plasmid</keyword>
<feature type="domain" description="YqgF/RNase H-like" evidence="6">
    <location>
        <begin position="1"/>
        <end position="103"/>
    </location>
</feature>
<dbReference type="SUPFAM" id="SSF53098">
    <property type="entry name" value="Ribonuclease H-like"/>
    <property type="match status" value="1"/>
</dbReference>
<evidence type="ECO:0000313" key="7">
    <source>
        <dbReference type="EMBL" id="VEU64484.1"/>
    </source>
</evidence>
<dbReference type="InterPro" id="IPR005227">
    <property type="entry name" value="YqgF"/>
</dbReference>
<evidence type="ECO:0000256" key="3">
    <source>
        <dbReference type="ARBA" id="ARBA00022722"/>
    </source>
</evidence>
<protein>
    <recommendedName>
        <fullName evidence="5">Putative pre-16S rRNA nuclease</fullName>
        <ecNumber evidence="5">3.1.-.-</ecNumber>
    </recommendedName>
</protein>
<evidence type="ECO:0000259" key="6">
    <source>
        <dbReference type="SMART" id="SM00732"/>
    </source>
</evidence>
<dbReference type="InterPro" id="IPR037027">
    <property type="entry name" value="YqgF/RNaseH-like_dom_sf"/>
</dbReference>
<keyword evidence="1 5" id="KW-0963">Cytoplasm</keyword>
<comment type="function">
    <text evidence="5">Could be a nuclease involved in processing of the 5'-end of pre-16S rRNA.</text>
</comment>
<keyword evidence="2 5" id="KW-0690">Ribosome biogenesis</keyword>
<evidence type="ECO:0000256" key="1">
    <source>
        <dbReference type="ARBA" id="ARBA00022490"/>
    </source>
</evidence>
<dbReference type="InterPro" id="IPR012337">
    <property type="entry name" value="RNaseH-like_sf"/>
</dbReference>
<dbReference type="Pfam" id="PF03652">
    <property type="entry name" value="RuvX"/>
    <property type="match status" value="1"/>
</dbReference>
<evidence type="ECO:0000256" key="4">
    <source>
        <dbReference type="ARBA" id="ARBA00022801"/>
    </source>
</evidence>
<organism evidence="7 8">
    <name type="scientific">Mycoplasmopsis cynos</name>
    <dbReference type="NCBI Taxonomy" id="171284"/>
    <lineage>
        <taxon>Bacteria</taxon>
        <taxon>Bacillati</taxon>
        <taxon>Mycoplasmatota</taxon>
        <taxon>Mycoplasmoidales</taxon>
        <taxon>Metamycoplasmataceae</taxon>
        <taxon>Mycoplasmopsis</taxon>
    </lineage>
</organism>
<dbReference type="EC" id="3.1.-.-" evidence="5"/>
<dbReference type="GO" id="GO:0000967">
    <property type="term" value="P:rRNA 5'-end processing"/>
    <property type="evidence" value="ECO:0007669"/>
    <property type="project" value="UniProtKB-UniRule"/>
</dbReference>
<dbReference type="GO" id="GO:0005829">
    <property type="term" value="C:cytosol"/>
    <property type="evidence" value="ECO:0007669"/>
    <property type="project" value="TreeGrafter"/>
</dbReference>
<evidence type="ECO:0000313" key="8">
    <source>
        <dbReference type="Proteomes" id="UP000289506"/>
    </source>
</evidence>
<dbReference type="SMART" id="SM00732">
    <property type="entry name" value="YqgFc"/>
    <property type="match status" value="1"/>
</dbReference>
<dbReference type="EMBL" id="LR214986">
    <property type="protein sequence ID" value="VEU64484.1"/>
    <property type="molecule type" value="Genomic_DNA"/>
</dbReference>
<proteinExistence type="inferred from homology"/>
<comment type="similarity">
    <text evidence="5">Belongs to the YqgF HJR family.</text>
</comment>
<keyword evidence="3 5" id="KW-0540">Nuclease</keyword>
<name>A0A449AHK6_9BACT</name>
<sequence>MRKLALDIGAASCGFAITDEQEIISSSLINLKFPENDFERIYDQIKIYLSEYKIDGLVIGYPLKIDGSKSSTTLMVEEVTERIKEIFNLPILFVNEQYSTKKAHEVMISAGLSRQKRKDKKDKIAAQVILQDYLEYYKNRWDK</sequence>
<dbReference type="RefSeq" id="WP_129720457.1">
    <property type="nucleotide sequence ID" value="NZ_LR214986.1"/>
</dbReference>
<dbReference type="GO" id="GO:0004518">
    <property type="term" value="F:nuclease activity"/>
    <property type="evidence" value="ECO:0007669"/>
    <property type="project" value="UniProtKB-KW"/>
</dbReference>
<dbReference type="NCBIfam" id="TIGR00250">
    <property type="entry name" value="RNAse_H_YqgF"/>
    <property type="match status" value="1"/>
</dbReference>
<evidence type="ECO:0000256" key="5">
    <source>
        <dbReference type="HAMAP-Rule" id="MF_00651"/>
    </source>
</evidence>